<sequence length="62" mass="7180">MVDPHWTPTPDNVNALPEPVRRYIHDLETRCDPAGDVRALSLLTDENAMLRAKIQEMREQRP</sequence>
<evidence type="ECO:0000313" key="1">
    <source>
        <dbReference type="EMBL" id="AWM38143.1"/>
    </source>
</evidence>
<dbReference type="AlphaFoldDB" id="A0A2Z3GWM6"/>
<name>A0A2Z3GWM6_9BACT</name>
<evidence type="ECO:0000313" key="2">
    <source>
        <dbReference type="Proteomes" id="UP000245802"/>
    </source>
</evidence>
<protein>
    <submittedName>
        <fullName evidence="1">Uncharacterized protein</fullName>
    </submittedName>
</protein>
<dbReference type="OrthoDB" id="1605667at2"/>
<organism evidence="1 2">
    <name type="scientific">Gemmata obscuriglobus</name>
    <dbReference type="NCBI Taxonomy" id="114"/>
    <lineage>
        <taxon>Bacteria</taxon>
        <taxon>Pseudomonadati</taxon>
        <taxon>Planctomycetota</taxon>
        <taxon>Planctomycetia</taxon>
        <taxon>Gemmatales</taxon>
        <taxon>Gemmataceae</taxon>
        <taxon>Gemmata</taxon>
    </lineage>
</organism>
<dbReference type="Proteomes" id="UP000245802">
    <property type="component" value="Chromosome"/>
</dbReference>
<proteinExistence type="predicted"/>
<dbReference type="KEGG" id="gog:C1280_14830"/>
<accession>A0A2Z3GWM6</accession>
<keyword evidence="2" id="KW-1185">Reference proteome</keyword>
<dbReference type="RefSeq" id="WP_010046295.1">
    <property type="nucleotide sequence ID" value="NZ_CP025958.1"/>
</dbReference>
<reference evidence="1 2" key="1">
    <citation type="submission" date="2018-01" db="EMBL/GenBank/DDBJ databases">
        <title>G. obscuriglobus.</title>
        <authorList>
            <person name="Franke J."/>
            <person name="Blomberg W."/>
            <person name="Selmecki A."/>
        </authorList>
    </citation>
    <scope>NUCLEOTIDE SEQUENCE [LARGE SCALE GENOMIC DNA]</scope>
    <source>
        <strain evidence="1 2">DSM 5831</strain>
    </source>
</reference>
<gene>
    <name evidence="1" type="ORF">C1280_14830</name>
</gene>
<dbReference type="EMBL" id="CP025958">
    <property type="protein sequence ID" value="AWM38143.1"/>
    <property type="molecule type" value="Genomic_DNA"/>
</dbReference>